<keyword evidence="3" id="KW-1185">Reference proteome</keyword>
<dbReference type="Proteomes" id="UP000694414">
    <property type="component" value="Unplaced"/>
</dbReference>
<dbReference type="PANTHER" id="PTHR36131:SF1">
    <property type="entry name" value="KERATIN-ASSOCIATED PROTEIN 8-1"/>
    <property type="match status" value="1"/>
</dbReference>
<dbReference type="Ensembl" id="ENSPSMT00000016096.1">
    <property type="protein sequence ID" value="ENSPSMP00000013842.1"/>
    <property type="gene ID" value="ENSPSMG00000009935.1"/>
</dbReference>
<sequence length="57" mass="6594">MHPPWTLLGELWPSLGTVLAVNSGYGSTYSPAGYDFGYGYTSFWQPDYRKYWAFDLY</sequence>
<dbReference type="PANTHER" id="PTHR36131">
    <property type="entry name" value="KERATIN-ASSOCIATED PROTEIN 8-1"/>
    <property type="match status" value="1"/>
</dbReference>
<proteinExistence type="predicted"/>
<accession>A0A8C9DJA6</accession>
<name>A0A8C9DJA6_PROSS</name>
<evidence type="ECO:0000313" key="2">
    <source>
        <dbReference type="Ensembl" id="ENSPSMP00000013842.1"/>
    </source>
</evidence>
<reference evidence="2" key="2">
    <citation type="submission" date="2025-09" db="UniProtKB">
        <authorList>
            <consortium name="Ensembl"/>
        </authorList>
    </citation>
    <scope>IDENTIFICATION</scope>
</reference>
<protein>
    <submittedName>
        <fullName evidence="2">Uncharacterized protein</fullName>
    </submittedName>
</protein>
<keyword evidence="1" id="KW-0732">Signal</keyword>
<dbReference type="AlphaFoldDB" id="A0A8C9DJA6"/>
<evidence type="ECO:0000256" key="1">
    <source>
        <dbReference type="SAM" id="SignalP"/>
    </source>
</evidence>
<evidence type="ECO:0000313" key="3">
    <source>
        <dbReference type="Proteomes" id="UP000694414"/>
    </source>
</evidence>
<reference evidence="2" key="1">
    <citation type="submission" date="2025-08" db="UniProtKB">
        <authorList>
            <consortium name="Ensembl"/>
        </authorList>
    </citation>
    <scope>IDENTIFICATION</scope>
</reference>
<feature type="chain" id="PRO_5045513939" evidence="1">
    <location>
        <begin position="21"/>
        <end position="57"/>
    </location>
</feature>
<organism evidence="2 3">
    <name type="scientific">Prolemur simus</name>
    <name type="common">Greater bamboo lemur</name>
    <name type="synonym">Hapalemur simus</name>
    <dbReference type="NCBI Taxonomy" id="1328070"/>
    <lineage>
        <taxon>Eukaryota</taxon>
        <taxon>Metazoa</taxon>
        <taxon>Chordata</taxon>
        <taxon>Craniata</taxon>
        <taxon>Vertebrata</taxon>
        <taxon>Euteleostomi</taxon>
        <taxon>Mammalia</taxon>
        <taxon>Eutheria</taxon>
        <taxon>Euarchontoglires</taxon>
        <taxon>Primates</taxon>
        <taxon>Strepsirrhini</taxon>
        <taxon>Lemuriformes</taxon>
        <taxon>Lemuridae</taxon>
        <taxon>Prolemur</taxon>
    </lineage>
</organism>
<feature type="signal peptide" evidence="1">
    <location>
        <begin position="1"/>
        <end position="20"/>
    </location>
</feature>
<dbReference type="InterPro" id="IPR039351">
    <property type="entry name" value="KRTAP8-1"/>
</dbReference>